<reference evidence="4" key="1">
    <citation type="submission" date="2025-08" db="UniProtKB">
        <authorList>
            <consortium name="RefSeq"/>
        </authorList>
    </citation>
    <scope>IDENTIFICATION</scope>
</reference>
<dbReference type="OrthoDB" id="408373at2759"/>
<dbReference type="InterPro" id="IPR029058">
    <property type="entry name" value="AB_hydrolase_fold"/>
</dbReference>
<dbReference type="Pfam" id="PF00561">
    <property type="entry name" value="Abhydrolase_1"/>
    <property type="match status" value="1"/>
</dbReference>
<protein>
    <submittedName>
        <fullName evidence="4">Strigolactone esterase D14-like</fullName>
    </submittedName>
</protein>
<dbReference type="KEGG" id="nnu:104611115"/>
<sequence>MDLLYERGGLVEALNARVYGNGTETLVLSHGFGSDQTAWHYILPYLACYFKVVVFDMVFSGSVNPHLYSPRRYSSYYSYAQDLQCLLDELNVTRSIFLGHSMSAMIGCIAATQRPDLFKQLILLGGSPRYLNAKGYYGGFERSDIEATLESIKQNYSNWVTNFAPKAIGVNDKAAIKAFESTLGRMKPTVAYDAAKTVFLSDYRQVLRKVGVPCTIIQSEKDIVVPKWVAFYMAKMLGGTTNVKILDSEGHFPHLTAYHLLLGVLRRVLHIDK</sequence>
<dbReference type="STRING" id="4432.A0A1U8BHC5"/>
<dbReference type="PANTHER" id="PTHR43039">
    <property type="entry name" value="ESTERASE-RELATED"/>
    <property type="match status" value="1"/>
</dbReference>
<dbReference type="OMA" id="VWHYLIP"/>
<dbReference type="AlphaFoldDB" id="A0A1U8BHC5"/>
<keyword evidence="3" id="KW-1185">Reference proteome</keyword>
<organism evidence="3 4">
    <name type="scientific">Nelumbo nucifera</name>
    <name type="common">Sacred lotus</name>
    <dbReference type="NCBI Taxonomy" id="4432"/>
    <lineage>
        <taxon>Eukaryota</taxon>
        <taxon>Viridiplantae</taxon>
        <taxon>Streptophyta</taxon>
        <taxon>Embryophyta</taxon>
        <taxon>Tracheophyta</taxon>
        <taxon>Spermatophyta</taxon>
        <taxon>Magnoliopsida</taxon>
        <taxon>Proteales</taxon>
        <taxon>Nelumbonaceae</taxon>
        <taxon>Nelumbo</taxon>
    </lineage>
</organism>
<dbReference type="SUPFAM" id="SSF53474">
    <property type="entry name" value="alpha/beta-Hydrolases"/>
    <property type="match status" value="1"/>
</dbReference>
<dbReference type="RefSeq" id="XP_010276343.1">
    <property type="nucleotide sequence ID" value="XM_010278041.2"/>
</dbReference>
<dbReference type="GeneID" id="104611115"/>
<evidence type="ECO:0000256" key="1">
    <source>
        <dbReference type="ARBA" id="ARBA00008645"/>
    </source>
</evidence>
<evidence type="ECO:0000313" key="4">
    <source>
        <dbReference type="RefSeq" id="XP_010276343.1"/>
    </source>
</evidence>
<proteinExistence type="inferred from homology"/>
<keyword evidence="2" id="KW-0378">Hydrolase</keyword>
<comment type="similarity">
    <text evidence="1">Belongs to the AB hydrolase superfamily.</text>
</comment>
<dbReference type="FunFam" id="3.40.50.1820:FF:000042">
    <property type="entry name" value="probable strigolactone esterase DAD2"/>
    <property type="match status" value="1"/>
</dbReference>
<dbReference type="Proteomes" id="UP000189703">
    <property type="component" value="Unplaced"/>
</dbReference>
<dbReference type="GO" id="GO:0016787">
    <property type="term" value="F:hydrolase activity"/>
    <property type="evidence" value="ECO:0007669"/>
    <property type="project" value="UniProtKB-KW"/>
</dbReference>
<evidence type="ECO:0000256" key="2">
    <source>
        <dbReference type="ARBA" id="ARBA00022801"/>
    </source>
</evidence>
<evidence type="ECO:0000313" key="3">
    <source>
        <dbReference type="Proteomes" id="UP000189703"/>
    </source>
</evidence>
<dbReference type="InterPro" id="IPR000073">
    <property type="entry name" value="AB_hydrolase_1"/>
</dbReference>
<gene>
    <name evidence="4" type="primary">LOC104611115</name>
</gene>
<dbReference type="Gene3D" id="3.40.50.1820">
    <property type="entry name" value="alpha/beta hydrolase"/>
    <property type="match status" value="1"/>
</dbReference>
<dbReference type="eggNOG" id="ENOG502RK3F">
    <property type="taxonomic scope" value="Eukaryota"/>
</dbReference>
<name>A0A1U8BHC5_NELNU</name>
<accession>A0A1U8BHC5</accession>